<dbReference type="VEuPathDB" id="PlasmoDB:PRELSG_0506200"/>
<keyword evidence="1" id="KW-1133">Transmembrane helix</keyword>
<keyword evidence="1" id="KW-0812">Transmembrane</keyword>
<dbReference type="EMBL" id="LN835300">
    <property type="protein sequence ID" value="CRG98904.1"/>
    <property type="molecule type" value="Genomic_DNA"/>
</dbReference>
<dbReference type="GeneID" id="39735005"/>
<accession>A0A1J1H1V7</accession>
<feature type="transmembrane region" description="Helical" evidence="1">
    <location>
        <begin position="50"/>
        <end position="77"/>
    </location>
</feature>
<gene>
    <name evidence="2" type="ORF">PRELSG_0506200</name>
</gene>
<name>A0A1J1H1V7_PLARL</name>
<proteinExistence type="predicted"/>
<evidence type="ECO:0000256" key="1">
    <source>
        <dbReference type="SAM" id="Phobius"/>
    </source>
</evidence>
<keyword evidence="1" id="KW-0472">Membrane</keyword>
<dbReference type="AlphaFoldDB" id="A0A1J1H1V7"/>
<feature type="transmembrane region" description="Helical" evidence="1">
    <location>
        <begin position="12"/>
        <end position="30"/>
    </location>
</feature>
<evidence type="ECO:0000313" key="2">
    <source>
        <dbReference type="EMBL" id="CRG98904.1"/>
    </source>
</evidence>
<keyword evidence="3" id="KW-1185">Reference proteome</keyword>
<evidence type="ECO:0000313" key="3">
    <source>
        <dbReference type="Proteomes" id="UP000220158"/>
    </source>
</evidence>
<dbReference type="OrthoDB" id="382784at2759"/>
<sequence>MSYGCGSVGLPIIRRALIFFLAAETAYVSYELVLKPGIPHIYNCLTNKVTFYFIFLYFHLHYIDIIIFLKLFFLFFFI</sequence>
<dbReference type="KEGG" id="prel:PRELSG_0506200"/>
<organism evidence="2 3">
    <name type="scientific">Plasmodium relictum</name>
    <dbReference type="NCBI Taxonomy" id="85471"/>
    <lineage>
        <taxon>Eukaryota</taxon>
        <taxon>Sar</taxon>
        <taxon>Alveolata</taxon>
        <taxon>Apicomplexa</taxon>
        <taxon>Aconoidasida</taxon>
        <taxon>Haemosporida</taxon>
        <taxon>Plasmodiidae</taxon>
        <taxon>Plasmodium</taxon>
        <taxon>Plasmodium (Haemamoeba)</taxon>
    </lineage>
</organism>
<reference evidence="2 3" key="1">
    <citation type="submission" date="2015-04" db="EMBL/GenBank/DDBJ databases">
        <authorList>
            <consortium name="Pathogen Informatics"/>
        </authorList>
    </citation>
    <scope>NUCLEOTIDE SEQUENCE [LARGE SCALE GENOMIC DNA]</scope>
    <source>
        <strain evidence="2 3">SGS1</strain>
    </source>
</reference>
<protein>
    <submittedName>
        <fullName evidence="2">Uncharacterized protein</fullName>
    </submittedName>
</protein>
<dbReference type="RefSeq" id="XP_028531913.1">
    <property type="nucleotide sequence ID" value="XM_028675311.1"/>
</dbReference>
<dbReference type="Proteomes" id="UP000220158">
    <property type="component" value="Chromosome 5"/>
</dbReference>